<organism evidence="2 3">
    <name type="scientific">Syphacia muris</name>
    <dbReference type="NCBI Taxonomy" id="451379"/>
    <lineage>
        <taxon>Eukaryota</taxon>
        <taxon>Metazoa</taxon>
        <taxon>Ecdysozoa</taxon>
        <taxon>Nematoda</taxon>
        <taxon>Chromadorea</taxon>
        <taxon>Rhabditida</taxon>
        <taxon>Spirurina</taxon>
        <taxon>Oxyuridomorpha</taxon>
        <taxon>Oxyuroidea</taxon>
        <taxon>Oxyuridae</taxon>
        <taxon>Syphacia</taxon>
    </lineage>
</organism>
<dbReference type="Gene3D" id="1.25.40.10">
    <property type="entry name" value="Tetratricopeptide repeat domain"/>
    <property type="match status" value="1"/>
</dbReference>
<dbReference type="PANTHER" id="PTHR23184">
    <property type="entry name" value="TETRATRICOPEPTIDE REPEAT PROTEIN 14"/>
    <property type="match status" value="1"/>
</dbReference>
<evidence type="ECO:0000256" key="1">
    <source>
        <dbReference type="SAM" id="MobiDB-lite"/>
    </source>
</evidence>
<dbReference type="InterPro" id="IPR019734">
    <property type="entry name" value="TPR_rpt"/>
</dbReference>
<dbReference type="SUPFAM" id="SSF48452">
    <property type="entry name" value="TPR-like"/>
    <property type="match status" value="1"/>
</dbReference>
<dbReference type="Proteomes" id="UP000046393">
    <property type="component" value="Unplaced"/>
</dbReference>
<sequence>MSPHYRSAESRRDSTVSEESDLENSRLDELCSTLLRDAEDWQIKPGISYELSDSTPPFECFAAQIRSYDAKVKIIHDLQVGDELCVRVKRVELAGIYVQPLCVLRPFRRNLAWIEDFQILIGRDLRDNGLERPNDLLKGQNYFIEVSEISFKNSETLAQNECFNDFVRKSYSFSNANLSEFLDLNVETSVSLLSDLRDKTAMLKTKATYLRRKQNEDLSMRSVVKGVEMVRAGQYTPAIQHFFKALEIYDRNIEALVGRAAAYANMGKYELAENDLDAALAIRSDHSNAKNYMVEVLIKAANQLMESKDINEAKKKYEKILKFKEDKRALDSLKKIKKCFENAPASSKKKRLNADEIRRRSREIEKEREQRRSDAKKLAEMERFIAQLRGQKDS</sequence>
<evidence type="ECO:0000313" key="3">
    <source>
        <dbReference type="WBParaSite" id="SMUV_0000662801-mRNA-1"/>
    </source>
</evidence>
<accession>A0A0N5APP2</accession>
<feature type="compositionally biased region" description="Basic and acidic residues" evidence="1">
    <location>
        <begin position="1"/>
        <end position="15"/>
    </location>
</feature>
<dbReference type="PANTHER" id="PTHR23184:SF9">
    <property type="entry name" value="TETRATRICOPEPTIDE REPEAT PROTEIN 14"/>
    <property type="match status" value="1"/>
</dbReference>
<proteinExistence type="predicted"/>
<feature type="region of interest" description="Disordered" evidence="1">
    <location>
        <begin position="343"/>
        <end position="378"/>
    </location>
</feature>
<protein>
    <submittedName>
        <fullName evidence="3">TPR_REGION domain-containing protein</fullName>
    </submittedName>
</protein>
<keyword evidence="2" id="KW-1185">Reference proteome</keyword>
<feature type="compositionally biased region" description="Basic and acidic residues" evidence="1">
    <location>
        <begin position="352"/>
        <end position="378"/>
    </location>
</feature>
<dbReference type="WBParaSite" id="SMUV_0000662801-mRNA-1">
    <property type="protein sequence ID" value="SMUV_0000662801-mRNA-1"/>
    <property type="gene ID" value="SMUV_0000662801"/>
</dbReference>
<evidence type="ECO:0000313" key="2">
    <source>
        <dbReference type="Proteomes" id="UP000046393"/>
    </source>
</evidence>
<reference evidence="3" key="1">
    <citation type="submission" date="2017-02" db="UniProtKB">
        <authorList>
            <consortium name="WormBaseParasite"/>
        </authorList>
    </citation>
    <scope>IDENTIFICATION</scope>
</reference>
<feature type="region of interest" description="Disordered" evidence="1">
    <location>
        <begin position="1"/>
        <end position="24"/>
    </location>
</feature>
<dbReference type="AlphaFoldDB" id="A0A0N5APP2"/>
<dbReference type="InterPro" id="IPR011990">
    <property type="entry name" value="TPR-like_helical_dom_sf"/>
</dbReference>
<dbReference type="InterPro" id="IPR039190">
    <property type="entry name" value="TTC14"/>
</dbReference>
<dbReference type="STRING" id="451379.A0A0N5APP2"/>
<dbReference type="SMART" id="SM00028">
    <property type="entry name" value="TPR"/>
    <property type="match status" value="3"/>
</dbReference>
<name>A0A0N5APP2_9BILA</name>